<dbReference type="RefSeq" id="WP_107561830.1">
    <property type="nucleotide sequence ID" value="NZ_NVQC01000017.1"/>
</dbReference>
<dbReference type="PANTHER" id="PTHR12737">
    <property type="entry name" value="DIMETHYLARGININE DIMETHYLAMINOHYDROLASE"/>
    <property type="match status" value="1"/>
</dbReference>
<keyword evidence="2" id="KW-0378">Hydrolase</keyword>
<sequence>MTRLLMCRPDHYGIYYEINPWMDRGHQADRGVAVRQWEALYRLLTEGLQVQVELLPPVPGLPDLCFTANAGLLVNGLFVSSRFRYREREAEVPHCTQWFAERNYRVACLPEPAFFEGEGDALFCGNDLFAGHRFRSELHAHQLLAELLGLRVHSLELADPWFYHLDTCLCPLQPGRAAYYPEAFSPASQRLLKEAIPELLPVTEAEAKRLACNALVIGRSVVVNAGCPHLSRTLTEAGYHVHEVETTEFLKAGGGPKCLALSLDRDGS</sequence>
<gene>
    <name evidence="4" type="ORF">CLG94_05295</name>
</gene>
<dbReference type="GO" id="GO:0016597">
    <property type="term" value="F:amino acid binding"/>
    <property type="evidence" value="ECO:0007669"/>
    <property type="project" value="TreeGrafter"/>
</dbReference>
<evidence type="ECO:0000256" key="1">
    <source>
        <dbReference type="ARBA" id="ARBA00008532"/>
    </source>
</evidence>
<keyword evidence="4" id="KW-0808">Transferase</keyword>
<dbReference type="PANTHER" id="PTHR12737:SF9">
    <property type="entry name" value="DIMETHYLARGININASE"/>
    <property type="match status" value="1"/>
</dbReference>
<dbReference type="GO" id="GO:0016740">
    <property type="term" value="F:transferase activity"/>
    <property type="evidence" value="ECO:0007669"/>
    <property type="project" value="UniProtKB-KW"/>
</dbReference>
<evidence type="ECO:0000313" key="5">
    <source>
        <dbReference type="Proteomes" id="UP000241436"/>
    </source>
</evidence>
<accession>A0A2T4TY84</accession>
<dbReference type="AlphaFoldDB" id="A0A2T4TY84"/>
<evidence type="ECO:0000313" key="4">
    <source>
        <dbReference type="EMBL" id="PTL36082.1"/>
    </source>
</evidence>
<reference evidence="4 5" key="1">
    <citation type="submission" date="2017-09" db="EMBL/GenBank/DDBJ databases">
        <title>Bloom of a denitrifying methanotroph, Candidatus Methylomirabilis limnetica, in a deep stratified lake.</title>
        <authorList>
            <person name="Graf J.S."/>
            <person name="Marchant H.K."/>
            <person name="Tienken D."/>
            <person name="Hach P.F."/>
            <person name="Brand A."/>
            <person name="Schubert C.J."/>
            <person name="Kuypers M.M."/>
            <person name="Milucka J."/>
        </authorList>
    </citation>
    <scope>NUCLEOTIDE SEQUENCE [LARGE SCALE GENOMIC DNA]</scope>
    <source>
        <strain evidence="4 5">Zug</strain>
    </source>
</reference>
<dbReference type="Pfam" id="PF19420">
    <property type="entry name" value="DDAH_eukar"/>
    <property type="match status" value="1"/>
</dbReference>
<proteinExistence type="inferred from homology"/>
<dbReference type="OrthoDB" id="9814070at2"/>
<keyword evidence="5" id="KW-1185">Reference proteome</keyword>
<dbReference type="GO" id="GO:0006525">
    <property type="term" value="P:arginine metabolic process"/>
    <property type="evidence" value="ECO:0007669"/>
    <property type="project" value="TreeGrafter"/>
</dbReference>
<dbReference type="GO" id="GO:0016403">
    <property type="term" value="F:dimethylargininase activity"/>
    <property type="evidence" value="ECO:0007669"/>
    <property type="project" value="TreeGrafter"/>
</dbReference>
<dbReference type="Proteomes" id="UP000241436">
    <property type="component" value="Unassembled WGS sequence"/>
</dbReference>
<reference evidence="5" key="2">
    <citation type="journal article" date="2018" name="Environ. Microbiol.">
        <title>Bloom of a denitrifying methanotroph, 'Candidatus Methylomirabilis limnetica', in a deep stratified lake.</title>
        <authorList>
            <person name="Graf J.S."/>
            <person name="Mayr M.J."/>
            <person name="Marchant H.K."/>
            <person name="Tienken D."/>
            <person name="Hach P.F."/>
            <person name="Brand A."/>
            <person name="Schubert C.J."/>
            <person name="Kuypers M.M."/>
            <person name="Milucka J."/>
        </authorList>
    </citation>
    <scope>NUCLEOTIDE SEQUENCE [LARGE SCALE GENOMIC DNA]</scope>
    <source>
        <strain evidence="5">Zug</strain>
    </source>
</reference>
<feature type="active site" description="Proton donor" evidence="3">
    <location>
        <position position="164"/>
    </location>
</feature>
<dbReference type="Gene3D" id="3.75.10.10">
    <property type="entry name" value="L-arginine/glycine Amidinotransferase, Chain A"/>
    <property type="match status" value="1"/>
</dbReference>
<name>A0A2T4TY84_9BACT</name>
<comment type="caution">
    <text evidence="4">The sequence shown here is derived from an EMBL/GenBank/DDBJ whole genome shotgun (WGS) entry which is preliminary data.</text>
</comment>
<feature type="active site" description="Nucleophile" evidence="3">
    <location>
        <position position="258"/>
    </location>
</feature>
<dbReference type="GO" id="GO:0000052">
    <property type="term" value="P:citrulline metabolic process"/>
    <property type="evidence" value="ECO:0007669"/>
    <property type="project" value="TreeGrafter"/>
</dbReference>
<dbReference type="EMBL" id="NVQC01000017">
    <property type="protein sequence ID" value="PTL36082.1"/>
    <property type="molecule type" value="Genomic_DNA"/>
</dbReference>
<evidence type="ECO:0000256" key="3">
    <source>
        <dbReference type="PIRSR" id="PIRSR633199-1"/>
    </source>
</evidence>
<evidence type="ECO:0000256" key="2">
    <source>
        <dbReference type="ARBA" id="ARBA00022801"/>
    </source>
</evidence>
<protein>
    <submittedName>
        <fullName evidence="4">Amidinotransferase</fullName>
    </submittedName>
</protein>
<comment type="similarity">
    <text evidence="1">Belongs to the DDAH family.</text>
</comment>
<dbReference type="GO" id="GO:0045429">
    <property type="term" value="P:positive regulation of nitric oxide biosynthetic process"/>
    <property type="evidence" value="ECO:0007669"/>
    <property type="project" value="TreeGrafter"/>
</dbReference>
<organism evidence="4 5">
    <name type="scientific">Candidatus Methylomirabilis limnetica</name>
    <dbReference type="NCBI Taxonomy" id="2033718"/>
    <lineage>
        <taxon>Bacteria</taxon>
        <taxon>Candidatus Methylomirabilota</taxon>
        <taxon>Candidatus Methylomirabilia</taxon>
        <taxon>Candidatus Methylomirabilales</taxon>
        <taxon>Candidatus Methylomirabilaceae</taxon>
        <taxon>Candidatus Methylomirabilis</taxon>
    </lineage>
</organism>
<dbReference type="InterPro" id="IPR033199">
    <property type="entry name" value="DDAH-like"/>
</dbReference>
<dbReference type="SUPFAM" id="SSF55909">
    <property type="entry name" value="Pentein"/>
    <property type="match status" value="1"/>
</dbReference>